<evidence type="ECO:0000313" key="2">
    <source>
        <dbReference type="Proteomes" id="UP000193920"/>
    </source>
</evidence>
<sequence>MGPTIYGISIKGNNTFVDSFGNYHYFNETQTDNRLKAPKSTKKHSKVIRNTNDIREINKLDTKDNFRSYYNKLYNTLIDNTAHCVPLVSSDHAYNPYHQDLIIGSNNQKINYL</sequence>
<reference evidence="1 2" key="1">
    <citation type="submission" date="2016-08" db="EMBL/GenBank/DDBJ databases">
        <title>A Parts List for Fungal Cellulosomes Revealed by Comparative Genomics.</title>
        <authorList>
            <consortium name="DOE Joint Genome Institute"/>
            <person name="Haitjema C.H."/>
            <person name="Gilmore S.P."/>
            <person name="Henske J.K."/>
            <person name="Solomon K.V."/>
            <person name="De Groot R."/>
            <person name="Kuo A."/>
            <person name="Mondo S.J."/>
            <person name="Salamov A.A."/>
            <person name="Labutti K."/>
            <person name="Zhao Z."/>
            <person name="Chiniquy J."/>
            <person name="Barry K."/>
            <person name="Brewer H.M."/>
            <person name="Purvine S.O."/>
            <person name="Wright A.T."/>
            <person name="Boxma B."/>
            <person name="Van Alen T."/>
            <person name="Hackstein J.H."/>
            <person name="Baker S.E."/>
            <person name="Grigoriev I.V."/>
            <person name="O'Malley M.A."/>
        </authorList>
    </citation>
    <scope>NUCLEOTIDE SEQUENCE [LARGE SCALE GENOMIC DNA]</scope>
    <source>
        <strain evidence="1 2">G1</strain>
    </source>
</reference>
<accession>A0A1Y2CZD8</accession>
<organism evidence="1 2">
    <name type="scientific">Neocallimastix californiae</name>
    <dbReference type="NCBI Taxonomy" id="1754190"/>
    <lineage>
        <taxon>Eukaryota</taxon>
        <taxon>Fungi</taxon>
        <taxon>Fungi incertae sedis</taxon>
        <taxon>Chytridiomycota</taxon>
        <taxon>Chytridiomycota incertae sedis</taxon>
        <taxon>Neocallimastigomycetes</taxon>
        <taxon>Neocallimastigales</taxon>
        <taxon>Neocallimastigaceae</taxon>
        <taxon>Neocallimastix</taxon>
    </lineage>
</organism>
<name>A0A1Y2CZD8_9FUNG</name>
<evidence type="ECO:0000313" key="1">
    <source>
        <dbReference type="EMBL" id="ORY52234.1"/>
    </source>
</evidence>
<keyword evidence="2" id="KW-1185">Reference proteome</keyword>
<dbReference type="Proteomes" id="UP000193920">
    <property type="component" value="Unassembled WGS sequence"/>
</dbReference>
<protein>
    <submittedName>
        <fullName evidence="1">Uncharacterized protein</fullName>
    </submittedName>
</protein>
<proteinExistence type="predicted"/>
<comment type="caution">
    <text evidence="1">The sequence shown here is derived from an EMBL/GenBank/DDBJ whole genome shotgun (WGS) entry which is preliminary data.</text>
</comment>
<gene>
    <name evidence="1" type="ORF">LY90DRAFT_288191</name>
</gene>
<dbReference type="AlphaFoldDB" id="A0A1Y2CZD8"/>
<dbReference type="EMBL" id="MCOG01000093">
    <property type="protein sequence ID" value="ORY52234.1"/>
    <property type="molecule type" value="Genomic_DNA"/>
</dbReference>